<keyword evidence="1" id="KW-1185">Reference proteome</keyword>
<evidence type="ECO:0000313" key="1">
    <source>
        <dbReference type="Proteomes" id="UP000025227"/>
    </source>
</evidence>
<name>A0A7I4Y2S8_HAECO</name>
<organism evidence="1 2">
    <name type="scientific">Haemonchus contortus</name>
    <name type="common">Barber pole worm</name>
    <dbReference type="NCBI Taxonomy" id="6289"/>
    <lineage>
        <taxon>Eukaryota</taxon>
        <taxon>Metazoa</taxon>
        <taxon>Ecdysozoa</taxon>
        <taxon>Nematoda</taxon>
        <taxon>Chromadorea</taxon>
        <taxon>Rhabditida</taxon>
        <taxon>Rhabditina</taxon>
        <taxon>Rhabditomorpha</taxon>
        <taxon>Strongyloidea</taxon>
        <taxon>Trichostrongylidae</taxon>
        <taxon>Haemonchus</taxon>
    </lineage>
</organism>
<proteinExistence type="predicted"/>
<reference evidence="2" key="1">
    <citation type="submission" date="2020-12" db="UniProtKB">
        <authorList>
            <consortium name="WormBaseParasite"/>
        </authorList>
    </citation>
    <scope>IDENTIFICATION</scope>
    <source>
        <strain evidence="2">MHco3</strain>
    </source>
</reference>
<dbReference type="WBParaSite" id="HCON_00040610-00001">
    <property type="protein sequence ID" value="HCON_00040610-00001"/>
    <property type="gene ID" value="HCON_00040610"/>
</dbReference>
<protein>
    <submittedName>
        <fullName evidence="2">C2H2-type domain-containing protein</fullName>
    </submittedName>
</protein>
<sequence length="99" mass="11026">MSGCLYINGQYESNVYVCNCMCMYIVDSRQVSLNRASLAVISEHCVCECEASRASVFSKHQHQHLSSHTAKETPQHRDTPTEVHAGVQECCCCVGWSVL</sequence>
<accession>A0A7I4Y2S8</accession>
<evidence type="ECO:0000313" key="2">
    <source>
        <dbReference type="WBParaSite" id="HCON_00040610-00001"/>
    </source>
</evidence>
<dbReference type="AlphaFoldDB" id="A0A7I4Y2S8"/>
<dbReference type="Proteomes" id="UP000025227">
    <property type="component" value="Unplaced"/>
</dbReference>